<dbReference type="AlphaFoldDB" id="A0A562VDF2"/>
<organism evidence="3 4">
    <name type="scientific">Stackebrandtia albiflava</name>
    <dbReference type="NCBI Taxonomy" id="406432"/>
    <lineage>
        <taxon>Bacteria</taxon>
        <taxon>Bacillati</taxon>
        <taxon>Actinomycetota</taxon>
        <taxon>Actinomycetes</taxon>
        <taxon>Glycomycetales</taxon>
        <taxon>Glycomycetaceae</taxon>
        <taxon>Stackebrandtia</taxon>
    </lineage>
</organism>
<gene>
    <name evidence="3" type="ORF">LX16_1632</name>
</gene>
<feature type="chain" id="PRO_5038667126" evidence="2">
    <location>
        <begin position="29"/>
        <end position="181"/>
    </location>
</feature>
<comment type="caution">
    <text evidence="3">The sequence shown here is derived from an EMBL/GenBank/DDBJ whole genome shotgun (WGS) entry which is preliminary data.</text>
</comment>
<accession>A0A562VDF2</accession>
<dbReference type="Proteomes" id="UP000321617">
    <property type="component" value="Unassembled WGS sequence"/>
</dbReference>
<dbReference type="RefSeq" id="WP_147135399.1">
    <property type="nucleotide sequence ID" value="NZ_BAABIJ010000001.1"/>
</dbReference>
<proteinExistence type="predicted"/>
<dbReference type="EMBL" id="VLLL01000005">
    <property type="protein sequence ID" value="TWJ15913.1"/>
    <property type="molecule type" value="Genomic_DNA"/>
</dbReference>
<evidence type="ECO:0000256" key="1">
    <source>
        <dbReference type="SAM" id="MobiDB-lite"/>
    </source>
</evidence>
<name>A0A562VDF2_9ACTN</name>
<protein>
    <submittedName>
        <fullName evidence="3">Uncharacterized protein</fullName>
    </submittedName>
</protein>
<feature type="region of interest" description="Disordered" evidence="1">
    <location>
        <begin position="28"/>
        <end position="77"/>
    </location>
</feature>
<sequence length="181" mass="17650">MIPSRPFLTRVLAAGALLAVLAASGCGADAEPDAEASASETAASTEPSSATPSEAASSTPDEVEGQEAETDSQDGDFGACDDGVCDVSFSGAVEFPLGGEGQWTVEAAIEDGGVQISLTDPDGMGGGGGYLDHPSCALLFRADGSGGLTCDEEPGAPGSGGIVVELLAHDGDDATVAATLG</sequence>
<feature type="compositionally biased region" description="Low complexity" evidence="1">
    <location>
        <begin position="28"/>
        <end position="60"/>
    </location>
</feature>
<evidence type="ECO:0000313" key="4">
    <source>
        <dbReference type="Proteomes" id="UP000321617"/>
    </source>
</evidence>
<feature type="compositionally biased region" description="Acidic residues" evidence="1">
    <location>
        <begin position="61"/>
        <end position="74"/>
    </location>
</feature>
<evidence type="ECO:0000313" key="3">
    <source>
        <dbReference type="EMBL" id="TWJ15913.1"/>
    </source>
</evidence>
<evidence type="ECO:0000256" key="2">
    <source>
        <dbReference type="SAM" id="SignalP"/>
    </source>
</evidence>
<reference evidence="3 4" key="1">
    <citation type="journal article" date="2013" name="Stand. Genomic Sci.">
        <title>Genomic Encyclopedia of Type Strains, Phase I: The one thousand microbial genomes (KMG-I) project.</title>
        <authorList>
            <person name="Kyrpides N.C."/>
            <person name="Woyke T."/>
            <person name="Eisen J.A."/>
            <person name="Garrity G."/>
            <person name="Lilburn T.G."/>
            <person name="Beck B.J."/>
            <person name="Whitman W.B."/>
            <person name="Hugenholtz P."/>
            <person name="Klenk H.P."/>
        </authorList>
    </citation>
    <scope>NUCLEOTIDE SEQUENCE [LARGE SCALE GENOMIC DNA]</scope>
    <source>
        <strain evidence="3 4">DSM 45044</strain>
    </source>
</reference>
<keyword evidence="4" id="KW-1185">Reference proteome</keyword>
<dbReference type="PROSITE" id="PS51257">
    <property type="entry name" value="PROKAR_LIPOPROTEIN"/>
    <property type="match status" value="1"/>
</dbReference>
<dbReference type="OrthoDB" id="3391342at2"/>
<keyword evidence="2" id="KW-0732">Signal</keyword>
<feature type="signal peptide" evidence="2">
    <location>
        <begin position="1"/>
        <end position="28"/>
    </location>
</feature>